<dbReference type="Proteomes" id="UP001641549">
    <property type="component" value="Chromosome UFOv-RH-23may17-C8087"/>
</dbReference>
<evidence type="ECO:0000313" key="1">
    <source>
        <dbReference type="EMBL" id="CAB4202709.1"/>
    </source>
</evidence>
<dbReference type="EMBL" id="LR797314">
    <property type="protein sequence ID" value="CAB4202709.1"/>
    <property type="molecule type" value="Genomic_DNA"/>
</dbReference>
<gene>
    <name evidence="1" type="ORF">UFOVP1367_33</name>
</gene>
<sequence length="68" mass="7733">MTICKHHIKEPDGLGKCQKIIDYQFKGANPQSIEKVIRNNLNGGYKVGNKYLFHQDSCNEDKGCTAYE</sequence>
<protein>
    <submittedName>
        <fullName evidence="1">Uncharacterized protein</fullName>
    </submittedName>
</protein>
<keyword evidence="2" id="KW-1185">Reference proteome</keyword>
<evidence type="ECO:0000313" key="2">
    <source>
        <dbReference type="Proteomes" id="UP001641549"/>
    </source>
</evidence>
<reference evidence="1" key="1">
    <citation type="submission" date="2020-05" db="EMBL/GenBank/DDBJ databases">
        <authorList>
            <person name="Chiriac C."/>
            <person name="Salcher M."/>
            <person name="Ghai R."/>
            <person name="Kavagutti S V."/>
        </authorList>
    </citation>
    <scope>NUCLEOTIDE SEQUENCE [LARGE SCALE GENOMIC DNA]</scope>
</reference>
<accession>A0A6J5S3R0</accession>
<organism evidence="1 2">
    <name type="scientific">uncultured Caudovirales phage</name>
    <dbReference type="NCBI Taxonomy" id="2100421"/>
    <lineage>
        <taxon>Viruses</taxon>
        <taxon>Duplodnaviria</taxon>
        <taxon>Heunggongvirae</taxon>
        <taxon>Uroviricota</taxon>
        <taxon>Caudoviricetes</taxon>
        <taxon>Peduoviridae</taxon>
        <taxon>Maltschvirus</taxon>
        <taxon>Maltschvirus maltsch</taxon>
    </lineage>
</organism>
<proteinExistence type="predicted"/>
<name>A0A6J5S3R0_9CAUD</name>